<evidence type="ECO:0000313" key="9">
    <source>
        <dbReference type="Proteomes" id="UP000441754"/>
    </source>
</evidence>
<evidence type="ECO:0000259" key="7">
    <source>
        <dbReference type="PROSITE" id="PS50059"/>
    </source>
</evidence>
<sequence length="159" mass="16767">MIKYGFILLALVAVTIGCQPNVEQTPCDPTPVTLKAPQAEITALKQYIDSNKIAATADDRGFYYTIQAPGSGAKPTVCSTVTVNYAGKLTNGNTFDSANGITFGLNQLILGWQEGIPLISAGGSITLYLPPSLAYGSQAQSGIPANSILIFKIDLIRID</sequence>
<evidence type="ECO:0000256" key="3">
    <source>
        <dbReference type="ARBA" id="ARBA00023110"/>
    </source>
</evidence>
<reference evidence="8 9" key="1">
    <citation type="journal article" date="2018" name="Antonie Van Leeuwenhoek">
        <title>Larkinella terrae sp. nov., isolated from soil on Jeju Island, South Korea.</title>
        <authorList>
            <person name="Ten L.N."/>
            <person name="Jeon J."/>
            <person name="Park S.J."/>
            <person name="Park S."/>
            <person name="Lee S.Y."/>
            <person name="Kim M.K."/>
            <person name="Jung H.Y."/>
        </authorList>
    </citation>
    <scope>NUCLEOTIDE SEQUENCE [LARGE SCALE GENOMIC DNA]</scope>
    <source>
        <strain evidence="8 9">KCTC 52001</strain>
    </source>
</reference>
<comment type="catalytic activity">
    <reaction evidence="1 5 6">
        <text>[protein]-peptidylproline (omega=180) = [protein]-peptidylproline (omega=0)</text>
        <dbReference type="Rhea" id="RHEA:16237"/>
        <dbReference type="Rhea" id="RHEA-COMP:10747"/>
        <dbReference type="Rhea" id="RHEA-COMP:10748"/>
        <dbReference type="ChEBI" id="CHEBI:83833"/>
        <dbReference type="ChEBI" id="CHEBI:83834"/>
        <dbReference type="EC" id="5.2.1.8"/>
    </reaction>
</comment>
<dbReference type="EMBL" id="WJXZ01000007">
    <property type="protein sequence ID" value="MRS62228.1"/>
    <property type="molecule type" value="Genomic_DNA"/>
</dbReference>
<dbReference type="PROSITE" id="PS51257">
    <property type="entry name" value="PROKAR_LIPOPROTEIN"/>
    <property type="match status" value="1"/>
</dbReference>
<keyword evidence="4 5" id="KW-0413">Isomerase</keyword>
<feature type="domain" description="PPIase FKBP-type" evidence="7">
    <location>
        <begin position="78"/>
        <end position="159"/>
    </location>
</feature>
<evidence type="ECO:0000256" key="2">
    <source>
        <dbReference type="ARBA" id="ARBA00006577"/>
    </source>
</evidence>
<keyword evidence="3 5" id="KW-0697">Rotamase</keyword>
<evidence type="ECO:0000256" key="6">
    <source>
        <dbReference type="RuleBase" id="RU003915"/>
    </source>
</evidence>
<dbReference type="PANTHER" id="PTHR43811:SF19">
    <property type="entry name" value="39 KDA FK506-BINDING NUCLEAR PROTEIN"/>
    <property type="match status" value="1"/>
</dbReference>
<dbReference type="EC" id="5.2.1.8" evidence="6"/>
<dbReference type="InterPro" id="IPR046357">
    <property type="entry name" value="PPIase_dom_sf"/>
</dbReference>
<accession>A0A7K0EL97</accession>
<evidence type="ECO:0000256" key="5">
    <source>
        <dbReference type="PROSITE-ProRule" id="PRU00277"/>
    </source>
</evidence>
<dbReference type="Proteomes" id="UP000441754">
    <property type="component" value="Unassembled WGS sequence"/>
</dbReference>
<dbReference type="SUPFAM" id="SSF54534">
    <property type="entry name" value="FKBP-like"/>
    <property type="match status" value="1"/>
</dbReference>
<comment type="caution">
    <text evidence="8">The sequence shown here is derived from an EMBL/GenBank/DDBJ whole genome shotgun (WGS) entry which is preliminary data.</text>
</comment>
<organism evidence="8 9">
    <name type="scientific">Larkinella terrae</name>
    <dbReference type="NCBI Taxonomy" id="2025311"/>
    <lineage>
        <taxon>Bacteria</taxon>
        <taxon>Pseudomonadati</taxon>
        <taxon>Bacteroidota</taxon>
        <taxon>Cytophagia</taxon>
        <taxon>Cytophagales</taxon>
        <taxon>Spirosomataceae</taxon>
        <taxon>Larkinella</taxon>
    </lineage>
</organism>
<gene>
    <name evidence="8" type="ORF">GJJ30_13090</name>
</gene>
<keyword evidence="9" id="KW-1185">Reference proteome</keyword>
<dbReference type="OrthoDB" id="9814548at2"/>
<dbReference type="GO" id="GO:0003755">
    <property type="term" value="F:peptidyl-prolyl cis-trans isomerase activity"/>
    <property type="evidence" value="ECO:0007669"/>
    <property type="project" value="UniProtKB-UniRule"/>
</dbReference>
<comment type="similarity">
    <text evidence="2 6">Belongs to the FKBP-type PPIase family.</text>
</comment>
<name>A0A7K0EL97_9BACT</name>
<dbReference type="PROSITE" id="PS50059">
    <property type="entry name" value="FKBP_PPIASE"/>
    <property type="match status" value="1"/>
</dbReference>
<protein>
    <recommendedName>
        <fullName evidence="6">Peptidyl-prolyl cis-trans isomerase</fullName>
        <ecNumber evidence="6">5.2.1.8</ecNumber>
    </recommendedName>
</protein>
<dbReference type="AlphaFoldDB" id="A0A7K0EL97"/>
<dbReference type="Gene3D" id="3.10.50.40">
    <property type="match status" value="1"/>
</dbReference>
<dbReference type="InterPro" id="IPR001179">
    <property type="entry name" value="PPIase_FKBP_dom"/>
</dbReference>
<dbReference type="Pfam" id="PF00254">
    <property type="entry name" value="FKBP_C"/>
    <property type="match status" value="1"/>
</dbReference>
<evidence type="ECO:0000256" key="4">
    <source>
        <dbReference type="ARBA" id="ARBA00023235"/>
    </source>
</evidence>
<dbReference type="PANTHER" id="PTHR43811">
    <property type="entry name" value="FKBP-TYPE PEPTIDYL-PROLYL CIS-TRANS ISOMERASE FKPA"/>
    <property type="match status" value="1"/>
</dbReference>
<evidence type="ECO:0000313" key="8">
    <source>
        <dbReference type="EMBL" id="MRS62228.1"/>
    </source>
</evidence>
<evidence type="ECO:0000256" key="1">
    <source>
        <dbReference type="ARBA" id="ARBA00000971"/>
    </source>
</evidence>
<proteinExistence type="inferred from homology"/>